<reference evidence="2 3" key="1">
    <citation type="journal article" date="2004" name="Nucleic Acids Res.">
        <title>Genome sequence of Symbiobacterium thermophilum, an uncultivable bacterium that depends on microbial commensalism.</title>
        <authorList>
            <person name="Ueda K."/>
            <person name="Yamashita A."/>
            <person name="Ishikawa J."/>
            <person name="Shimada M."/>
            <person name="Watsuji T."/>
            <person name="Morimura K."/>
            <person name="Ikeda H."/>
            <person name="Hattori M."/>
            <person name="Beppu T."/>
        </authorList>
    </citation>
    <scope>NUCLEOTIDE SEQUENCE [LARGE SCALE GENOMIC DNA]</scope>
    <source>
        <strain evidence="3">T / IAM 14863</strain>
    </source>
</reference>
<feature type="transmembrane region" description="Helical" evidence="1">
    <location>
        <begin position="94"/>
        <end position="116"/>
    </location>
</feature>
<feature type="transmembrane region" description="Helical" evidence="1">
    <location>
        <begin position="162"/>
        <end position="183"/>
    </location>
</feature>
<accession>Q67R37</accession>
<keyword evidence="1" id="KW-0812">Transmembrane</keyword>
<keyword evidence="3" id="KW-1185">Reference proteome</keyword>
<keyword evidence="1" id="KW-0472">Membrane</keyword>
<feature type="transmembrane region" description="Helical" evidence="1">
    <location>
        <begin position="137"/>
        <end position="156"/>
    </location>
</feature>
<dbReference type="AlphaFoldDB" id="Q67R37"/>
<evidence type="ECO:0000256" key="1">
    <source>
        <dbReference type="SAM" id="Phobius"/>
    </source>
</evidence>
<evidence type="ECO:0008006" key="4">
    <source>
        <dbReference type="Google" id="ProtNLM"/>
    </source>
</evidence>
<protein>
    <recommendedName>
        <fullName evidence="4">Glycerophosphoryl diester phosphodiesterase membrane domain-containing protein</fullName>
    </recommendedName>
</protein>
<name>Q67R37_SYMTH</name>
<dbReference type="KEGG" id="sth:STH871"/>
<organism evidence="2 3">
    <name type="scientific">Symbiobacterium thermophilum (strain DSM 24528 / JCM 14929 / IAM 14863 / T)</name>
    <dbReference type="NCBI Taxonomy" id="292459"/>
    <lineage>
        <taxon>Bacteria</taxon>
        <taxon>Bacillati</taxon>
        <taxon>Bacillota</taxon>
        <taxon>Clostridia</taxon>
        <taxon>Eubacteriales</taxon>
        <taxon>Symbiobacteriaceae</taxon>
        <taxon>Symbiobacterium</taxon>
    </lineage>
</organism>
<dbReference type="HOGENOM" id="CLU_097573_0_0_9"/>
<feature type="transmembrane region" description="Helical" evidence="1">
    <location>
        <begin position="68"/>
        <end position="88"/>
    </location>
</feature>
<evidence type="ECO:0000313" key="3">
    <source>
        <dbReference type="Proteomes" id="UP000000417"/>
    </source>
</evidence>
<dbReference type="EMBL" id="AP006840">
    <property type="protein sequence ID" value="BAD39856.1"/>
    <property type="molecule type" value="Genomic_DNA"/>
</dbReference>
<feature type="transmembrane region" description="Helical" evidence="1">
    <location>
        <begin position="6"/>
        <end position="31"/>
    </location>
</feature>
<dbReference type="Proteomes" id="UP000000417">
    <property type="component" value="Chromosome"/>
</dbReference>
<evidence type="ECO:0000313" key="2">
    <source>
        <dbReference type="EMBL" id="BAD39856.1"/>
    </source>
</evidence>
<keyword evidence="1" id="KW-1133">Transmembrane helix</keyword>
<proteinExistence type="predicted"/>
<gene>
    <name evidence="2" type="ordered locus">STH871</name>
</gene>
<sequence length="197" mass="20997">MGGGDGLGLVVTVIAAMGGAAVVMLVAWLVVGGLVRAGLVGAIVAYRRGEDVGFATFWSYATRYAGKMVLLGLIYGVILLVSAVVVIFPLIGQIVYLLWLPTAFVTLGIYPAYLIIHDGYGVVSAVKQGLRILERQTGQTVLGGLIMALFYLAGSLLCAVPIVNIVGALFVAILGQPLVYYFFVERFESEVRPQVIW</sequence>